<feature type="domain" description="CAAX prenyl protease 1 N-terminal" evidence="11">
    <location>
        <begin position="22"/>
        <end position="177"/>
    </location>
</feature>
<feature type="transmembrane region" description="Helical" evidence="9">
    <location>
        <begin position="116"/>
        <end position="142"/>
    </location>
</feature>
<keyword evidence="4 7" id="KW-0862">Zinc</keyword>
<evidence type="ECO:0000256" key="1">
    <source>
        <dbReference type="ARBA" id="ARBA00022670"/>
    </source>
</evidence>
<evidence type="ECO:0000256" key="2">
    <source>
        <dbReference type="ARBA" id="ARBA00022723"/>
    </source>
</evidence>
<keyword evidence="13" id="KW-1185">Reference proteome</keyword>
<comment type="similarity">
    <text evidence="8">Belongs to the peptidase M48 family.</text>
</comment>
<feature type="transmembrane region" description="Helical" evidence="9">
    <location>
        <begin position="300"/>
        <end position="320"/>
    </location>
</feature>
<dbReference type="CDD" id="cd07343">
    <property type="entry name" value="M48A_Zmpste24p_like"/>
    <property type="match status" value="1"/>
</dbReference>
<evidence type="ECO:0000256" key="5">
    <source>
        <dbReference type="ARBA" id="ARBA00023049"/>
    </source>
</evidence>
<dbReference type="Pfam" id="PF01435">
    <property type="entry name" value="Peptidase_M48"/>
    <property type="match status" value="1"/>
</dbReference>
<keyword evidence="2 7" id="KW-0479">Metal-binding</keyword>
<organism evidence="12 13">
    <name type="scientific">Temperatibacter marinus</name>
    <dbReference type="NCBI Taxonomy" id="1456591"/>
    <lineage>
        <taxon>Bacteria</taxon>
        <taxon>Pseudomonadati</taxon>
        <taxon>Pseudomonadota</taxon>
        <taxon>Alphaproteobacteria</taxon>
        <taxon>Kordiimonadales</taxon>
        <taxon>Temperatibacteraceae</taxon>
        <taxon>Temperatibacter</taxon>
    </lineage>
</organism>
<accession>A0AA52EH50</accession>
<keyword evidence="9" id="KW-0472">Membrane</keyword>
<feature type="transmembrane region" description="Helical" evidence="9">
    <location>
        <begin position="149"/>
        <end position="172"/>
    </location>
</feature>
<dbReference type="GO" id="GO:0071586">
    <property type="term" value="P:CAAX-box protein processing"/>
    <property type="evidence" value="ECO:0007669"/>
    <property type="project" value="InterPro"/>
</dbReference>
<comment type="cofactor">
    <cofactor evidence="7 8">
        <name>Zn(2+)</name>
        <dbReference type="ChEBI" id="CHEBI:29105"/>
    </cofactor>
    <text evidence="7 8">Binds 1 zinc ion per subunit.</text>
</comment>
<feature type="transmembrane region" description="Helical" evidence="9">
    <location>
        <begin position="261"/>
        <end position="279"/>
    </location>
</feature>
<dbReference type="GO" id="GO:0046872">
    <property type="term" value="F:metal ion binding"/>
    <property type="evidence" value="ECO:0007669"/>
    <property type="project" value="UniProtKB-KW"/>
</dbReference>
<name>A0AA52EH50_9PROT</name>
<dbReference type="InterPro" id="IPR027057">
    <property type="entry name" value="CAXX_Prtase_1"/>
</dbReference>
<keyword evidence="5 8" id="KW-0482">Metalloprotease</keyword>
<evidence type="ECO:0000256" key="6">
    <source>
        <dbReference type="PIRSR" id="PIRSR627057-1"/>
    </source>
</evidence>
<feature type="active site" evidence="6">
    <location>
        <position position="252"/>
    </location>
</feature>
<dbReference type="Gene3D" id="3.30.2010.10">
    <property type="entry name" value="Metalloproteases ('zincins'), catalytic domain"/>
    <property type="match status" value="1"/>
</dbReference>
<evidence type="ECO:0000259" key="10">
    <source>
        <dbReference type="Pfam" id="PF01435"/>
    </source>
</evidence>
<keyword evidence="9" id="KW-0812">Transmembrane</keyword>
<dbReference type="EMBL" id="CP123872">
    <property type="protein sequence ID" value="WND03568.1"/>
    <property type="molecule type" value="Genomic_DNA"/>
</dbReference>
<sequence>MITKIGSGLDPEKTTQAYIDSLGIEALEKAAAYSSGSHWLLFAGLVVSAFVTWGIVRLGWLDQLEKKFGASSALGIYCIGVVYTGVSALLSLPFTIYESWFRESSYGRTSQPLSDFLIQNFTSTILTALITSLFFVFLYGLIRKTGRAWWLWSGGLAAAFIAIMMVVGPVYISPLFNEYKPLPEGEVRTEIEKIADKAGIPKDKIFVYDGSRQSENFTANVAGIGGSARIAISDVALDKASLDEVLAVTGHEAGHFVSGHIWRIIAVIAGLMMAGFFLADRSFSFFARQFGSTAQLSSPSGLPVLIFIVSLFSVIGQPVMNGVTRIGELDADVYSLETVGLPDGLASALLKTAEYRDPKAGDLQEFLFFSHPTVEKRILNAMRWKAKKESALRKNKE</sequence>
<keyword evidence="1 8" id="KW-0645">Protease</keyword>
<feature type="binding site" evidence="7">
    <location>
        <position position="328"/>
    </location>
    <ligand>
        <name>Zn(2+)</name>
        <dbReference type="ChEBI" id="CHEBI:29105"/>
        <note>catalytic</note>
    </ligand>
</feature>
<dbReference type="AlphaFoldDB" id="A0AA52EH50"/>
<feature type="active site" description="Proton donor" evidence="6">
    <location>
        <position position="332"/>
    </location>
</feature>
<feature type="transmembrane region" description="Helical" evidence="9">
    <location>
        <begin position="39"/>
        <end position="60"/>
    </location>
</feature>
<dbReference type="KEGG" id="tmk:QGN29_04170"/>
<proteinExistence type="inferred from homology"/>
<feature type="binding site" evidence="7">
    <location>
        <position position="255"/>
    </location>
    <ligand>
        <name>Zn(2+)</name>
        <dbReference type="ChEBI" id="CHEBI:29105"/>
        <note>catalytic</note>
    </ligand>
</feature>
<evidence type="ECO:0000256" key="8">
    <source>
        <dbReference type="RuleBase" id="RU003983"/>
    </source>
</evidence>
<evidence type="ECO:0000256" key="7">
    <source>
        <dbReference type="PIRSR" id="PIRSR627057-2"/>
    </source>
</evidence>
<evidence type="ECO:0000313" key="12">
    <source>
        <dbReference type="EMBL" id="WND03568.1"/>
    </source>
</evidence>
<evidence type="ECO:0000256" key="4">
    <source>
        <dbReference type="ARBA" id="ARBA00022833"/>
    </source>
</evidence>
<evidence type="ECO:0000313" key="13">
    <source>
        <dbReference type="Proteomes" id="UP001268683"/>
    </source>
</evidence>
<feature type="transmembrane region" description="Helical" evidence="9">
    <location>
        <begin position="72"/>
        <end position="96"/>
    </location>
</feature>
<keyword evidence="3 8" id="KW-0378">Hydrolase</keyword>
<evidence type="ECO:0000256" key="9">
    <source>
        <dbReference type="SAM" id="Phobius"/>
    </source>
</evidence>
<dbReference type="InterPro" id="IPR001915">
    <property type="entry name" value="Peptidase_M48"/>
</dbReference>
<dbReference type="InterPro" id="IPR032456">
    <property type="entry name" value="Peptidase_M48_N"/>
</dbReference>
<protein>
    <submittedName>
        <fullName evidence="12">M48 family metallopeptidase</fullName>
    </submittedName>
</protein>
<reference evidence="12" key="1">
    <citation type="submission" date="2023-04" db="EMBL/GenBank/DDBJ databases">
        <title>Complete genome sequence of Temperatibacter marinus.</title>
        <authorList>
            <person name="Rong J.-C."/>
            <person name="Yi M.-L."/>
            <person name="Zhao Q."/>
        </authorList>
    </citation>
    <scope>NUCLEOTIDE SEQUENCE</scope>
    <source>
        <strain evidence="12">NBRC 110045</strain>
    </source>
</reference>
<evidence type="ECO:0000259" key="11">
    <source>
        <dbReference type="Pfam" id="PF16491"/>
    </source>
</evidence>
<feature type="domain" description="Peptidase M48" evidence="10">
    <location>
        <begin position="182"/>
        <end position="382"/>
    </location>
</feature>
<dbReference type="PANTHER" id="PTHR10120">
    <property type="entry name" value="CAAX PRENYL PROTEASE 1"/>
    <property type="match status" value="1"/>
</dbReference>
<dbReference type="RefSeq" id="WP_310799421.1">
    <property type="nucleotide sequence ID" value="NZ_CP123872.1"/>
</dbReference>
<dbReference type="GO" id="GO:0004222">
    <property type="term" value="F:metalloendopeptidase activity"/>
    <property type="evidence" value="ECO:0007669"/>
    <property type="project" value="InterPro"/>
</dbReference>
<feature type="binding site" evidence="7">
    <location>
        <position position="251"/>
    </location>
    <ligand>
        <name>Zn(2+)</name>
        <dbReference type="ChEBI" id="CHEBI:29105"/>
        <note>catalytic</note>
    </ligand>
</feature>
<keyword evidence="9" id="KW-1133">Transmembrane helix</keyword>
<dbReference type="Pfam" id="PF16491">
    <property type="entry name" value="Peptidase_M48_N"/>
    <property type="match status" value="1"/>
</dbReference>
<evidence type="ECO:0000256" key="3">
    <source>
        <dbReference type="ARBA" id="ARBA00022801"/>
    </source>
</evidence>
<gene>
    <name evidence="12" type="ORF">QGN29_04170</name>
</gene>
<dbReference type="Proteomes" id="UP001268683">
    <property type="component" value="Chromosome"/>
</dbReference>